<dbReference type="EMBL" id="JADCUA010000020">
    <property type="protein sequence ID" value="KAH9832945.1"/>
    <property type="molecule type" value="Genomic_DNA"/>
</dbReference>
<name>A0ABQ8K6R9_9APHY</name>
<comment type="caution">
    <text evidence="2">The sequence shown here is derived from an EMBL/GenBank/DDBJ whole genome shotgun (WGS) entry which is preliminary data.</text>
</comment>
<proteinExistence type="predicted"/>
<dbReference type="InterPro" id="IPR023210">
    <property type="entry name" value="NADP_OxRdtase_dom"/>
</dbReference>
<dbReference type="InterPro" id="IPR036812">
    <property type="entry name" value="NAD(P)_OxRdtase_dom_sf"/>
</dbReference>
<accession>A0ABQ8K6R9</accession>
<dbReference type="SUPFAM" id="SSF51430">
    <property type="entry name" value="NAD(P)-linked oxidoreductase"/>
    <property type="match status" value="1"/>
</dbReference>
<sequence length="73" mass="8070">MGIGAFYGKTTDKEQAFELLTCAVDHGITSWDTAAMYGSSSTYRDHRAHPKTSTGHRRFTALAAALVVLLFYR</sequence>
<gene>
    <name evidence="2" type="ORF">C8Q71DRAFT_775712</name>
</gene>
<dbReference type="Gene3D" id="3.20.20.100">
    <property type="entry name" value="NADP-dependent oxidoreductase domain"/>
    <property type="match status" value="1"/>
</dbReference>
<dbReference type="GeneID" id="72005352"/>
<evidence type="ECO:0000313" key="2">
    <source>
        <dbReference type="EMBL" id="KAH9832945.1"/>
    </source>
</evidence>
<evidence type="ECO:0000259" key="1">
    <source>
        <dbReference type="Pfam" id="PF00248"/>
    </source>
</evidence>
<dbReference type="RefSeq" id="XP_047775711.1">
    <property type="nucleotide sequence ID" value="XM_047924620.1"/>
</dbReference>
<dbReference type="Pfam" id="PF00248">
    <property type="entry name" value="Aldo_ket_red"/>
    <property type="match status" value="1"/>
</dbReference>
<dbReference type="Proteomes" id="UP000814176">
    <property type="component" value="Unassembled WGS sequence"/>
</dbReference>
<feature type="domain" description="NADP-dependent oxidoreductase" evidence="1">
    <location>
        <begin position="2"/>
        <end position="40"/>
    </location>
</feature>
<evidence type="ECO:0000313" key="3">
    <source>
        <dbReference type="Proteomes" id="UP000814176"/>
    </source>
</evidence>
<organism evidence="2 3">
    <name type="scientific">Rhodofomes roseus</name>
    <dbReference type="NCBI Taxonomy" id="34475"/>
    <lineage>
        <taxon>Eukaryota</taxon>
        <taxon>Fungi</taxon>
        <taxon>Dikarya</taxon>
        <taxon>Basidiomycota</taxon>
        <taxon>Agaricomycotina</taxon>
        <taxon>Agaricomycetes</taxon>
        <taxon>Polyporales</taxon>
        <taxon>Rhodofomes</taxon>
    </lineage>
</organism>
<protein>
    <recommendedName>
        <fullName evidence="1">NADP-dependent oxidoreductase domain-containing protein</fullName>
    </recommendedName>
</protein>
<keyword evidence="3" id="KW-1185">Reference proteome</keyword>
<reference evidence="2 3" key="1">
    <citation type="journal article" date="2021" name="Environ. Microbiol.">
        <title>Gene family expansions and transcriptome signatures uncover fungal adaptations to wood decay.</title>
        <authorList>
            <person name="Hage H."/>
            <person name="Miyauchi S."/>
            <person name="Viragh M."/>
            <person name="Drula E."/>
            <person name="Min B."/>
            <person name="Chaduli D."/>
            <person name="Navarro D."/>
            <person name="Favel A."/>
            <person name="Norest M."/>
            <person name="Lesage-Meessen L."/>
            <person name="Balint B."/>
            <person name="Merenyi Z."/>
            <person name="de Eugenio L."/>
            <person name="Morin E."/>
            <person name="Martinez A.T."/>
            <person name="Baldrian P."/>
            <person name="Stursova M."/>
            <person name="Martinez M.J."/>
            <person name="Novotny C."/>
            <person name="Magnuson J.K."/>
            <person name="Spatafora J.W."/>
            <person name="Maurice S."/>
            <person name="Pangilinan J."/>
            <person name="Andreopoulos W."/>
            <person name="LaButti K."/>
            <person name="Hundley H."/>
            <person name="Na H."/>
            <person name="Kuo A."/>
            <person name="Barry K."/>
            <person name="Lipzen A."/>
            <person name="Henrissat B."/>
            <person name="Riley R."/>
            <person name="Ahrendt S."/>
            <person name="Nagy L.G."/>
            <person name="Grigoriev I.V."/>
            <person name="Martin F."/>
            <person name="Rosso M.N."/>
        </authorList>
    </citation>
    <scope>NUCLEOTIDE SEQUENCE [LARGE SCALE GENOMIC DNA]</scope>
    <source>
        <strain evidence="2 3">CIRM-BRFM 1785</strain>
    </source>
</reference>